<name>A0ABT5VY71_9BACT</name>
<accession>A0ABT5VY71</accession>
<gene>
    <name evidence="1" type="ORF">L3049_20420</name>
</gene>
<dbReference type="InterPro" id="IPR001969">
    <property type="entry name" value="Aspartic_peptidase_AS"/>
</dbReference>
<dbReference type="SUPFAM" id="SSF50630">
    <property type="entry name" value="Acid proteases"/>
    <property type="match status" value="1"/>
</dbReference>
<reference evidence="1 2" key="1">
    <citation type="submission" date="2022-01" db="EMBL/GenBank/DDBJ databases">
        <title>Labilibaculum sp. nov, a marine bacterium isolated from Antarctica.</title>
        <authorList>
            <person name="Dai W."/>
        </authorList>
    </citation>
    <scope>NUCLEOTIDE SEQUENCE [LARGE SCALE GENOMIC DNA]</scope>
    <source>
        <strain evidence="1 2">DW002</strain>
    </source>
</reference>
<proteinExistence type="predicted"/>
<comment type="caution">
    <text evidence="1">The sequence shown here is derived from an EMBL/GenBank/DDBJ whole genome shotgun (WGS) entry which is preliminary data.</text>
</comment>
<dbReference type="InterPro" id="IPR034122">
    <property type="entry name" value="Retropepsin-like_bacterial"/>
</dbReference>
<organism evidence="1 2">
    <name type="scientific">Paralabilibaculum antarcticum</name>
    <dbReference type="NCBI Taxonomy" id="2912572"/>
    <lineage>
        <taxon>Bacteria</taxon>
        <taxon>Pseudomonadati</taxon>
        <taxon>Bacteroidota</taxon>
        <taxon>Bacteroidia</taxon>
        <taxon>Marinilabiliales</taxon>
        <taxon>Marinifilaceae</taxon>
        <taxon>Paralabilibaculum</taxon>
    </lineage>
</organism>
<protein>
    <submittedName>
        <fullName evidence="1">Retroviral-like aspartic protease family protein</fullName>
    </submittedName>
</protein>
<evidence type="ECO:0000313" key="1">
    <source>
        <dbReference type="EMBL" id="MDE5420366.1"/>
    </source>
</evidence>
<dbReference type="RefSeq" id="WP_275111697.1">
    <property type="nucleotide sequence ID" value="NZ_JAKJSC010000010.1"/>
</dbReference>
<keyword evidence="2" id="KW-1185">Reference proteome</keyword>
<dbReference type="Pfam" id="PF13650">
    <property type="entry name" value="Asp_protease_2"/>
    <property type="match status" value="1"/>
</dbReference>
<dbReference type="InterPro" id="IPR021109">
    <property type="entry name" value="Peptidase_aspartic_dom_sf"/>
</dbReference>
<dbReference type="Proteomes" id="UP001528920">
    <property type="component" value="Unassembled WGS sequence"/>
</dbReference>
<sequence>MKLEIPIEIIELESQSFHLLIRCKVNGFEEGDLVIDTGASKTVLDRNFVPSYTVLEDQDSEMQSRGLGEGSLNTEMVKIDSFQLGGFFMKDLQCALIDLSGINEMYQQHCNRKICGLLGSDFLLKYKAVINYERRILSLEKNNMPEFLE</sequence>
<dbReference type="CDD" id="cd05483">
    <property type="entry name" value="retropepsin_like_bacteria"/>
    <property type="match status" value="1"/>
</dbReference>
<dbReference type="Gene3D" id="2.40.70.10">
    <property type="entry name" value="Acid Proteases"/>
    <property type="match status" value="1"/>
</dbReference>
<dbReference type="EMBL" id="JAKJSC010000010">
    <property type="protein sequence ID" value="MDE5420366.1"/>
    <property type="molecule type" value="Genomic_DNA"/>
</dbReference>
<dbReference type="PROSITE" id="PS00141">
    <property type="entry name" value="ASP_PROTEASE"/>
    <property type="match status" value="1"/>
</dbReference>
<evidence type="ECO:0000313" key="2">
    <source>
        <dbReference type="Proteomes" id="UP001528920"/>
    </source>
</evidence>